<feature type="region of interest" description="Disordered" evidence="3">
    <location>
        <begin position="359"/>
        <end position="384"/>
    </location>
</feature>
<keyword evidence="2" id="KW-0539">Nucleus</keyword>
<feature type="region of interest" description="Disordered" evidence="3">
    <location>
        <begin position="1"/>
        <end position="38"/>
    </location>
</feature>
<dbReference type="AlphaFoldDB" id="A0A015L0H9"/>
<comment type="subcellular location">
    <subcellularLocation>
        <location evidence="2">Nucleus</location>
    </subcellularLocation>
</comment>
<dbReference type="GO" id="GO:0005634">
    <property type="term" value="C:nucleus"/>
    <property type="evidence" value="ECO:0007669"/>
    <property type="project" value="UniProtKB-SubCell"/>
</dbReference>
<sequence>MSRYPNVGNASSTTYSTSTTSIPQPPLTTILSSRLRHEREEHQLTVTYQSPRSNMNTLPTLPPISTLSYDNFGYKSPSSEQYRNSPSTPYSASSSTSSFTYLPSPLPQPSTPTQNPPSQPPLSQPSYYQHQQQQRSPQTTYYSQPAYSSYSQYPQQNSPGAQPSPRRTTQQLQQNYSSQQQPSPIYSLQSSSTHQPSSTQQSHTPIRPFQRSHTTQNVISEPFVTVTPELNNRPPRRRRRPPFSYSSLIAQAILDSPDKRLTLREVYQWIMERYPQLYKADDTGWQNTIRHNLSLNKCFKKVPRSDTELGHSTSSSAASKGKGGYWTIDPEYMSAYHDGVFARGGVQKRRPGEVGVGIHPGMGGPGLGDDDSGGSDTSPSDNNMAGRLVEVEDDSESTYRHHPHHILNHQQQYHYPSHNGNNGERIPLTLTVPSPVSVSSSTSLMTPPLSSSLTQKKFYVPKRHSSEPNFTNLTSPSPSNYASSVNVNASGSNSGRCDVFNITDTTDVSNPSSDHSNLHIDISPYPVESRSSGPGSEWNISSDSSIKREIKMEYYYNEHPAISDIHSTNSSVAGSMKIRNLLN</sequence>
<organism evidence="5 6">
    <name type="scientific">Rhizophagus irregularis (strain DAOM 197198w)</name>
    <name type="common">Glomus intraradices</name>
    <dbReference type="NCBI Taxonomy" id="1432141"/>
    <lineage>
        <taxon>Eukaryota</taxon>
        <taxon>Fungi</taxon>
        <taxon>Fungi incertae sedis</taxon>
        <taxon>Mucoromycota</taxon>
        <taxon>Glomeromycotina</taxon>
        <taxon>Glomeromycetes</taxon>
        <taxon>Glomerales</taxon>
        <taxon>Glomeraceae</taxon>
        <taxon>Rhizophagus</taxon>
    </lineage>
</organism>
<dbReference type="Gene3D" id="1.10.10.10">
    <property type="entry name" value="Winged helix-like DNA-binding domain superfamily/Winged helix DNA-binding domain"/>
    <property type="match status" value="1"/>
</dbReference>
<feature type="region of interest" description="Disordered" evidence="3">
    <location>
        <begin position="304"/>
        <end position="323"/>
    </location>
</feature>
<evidence type="ECO:0000259" key="4">
    <source>
        <dbReference type="PROSITE" id="PS50039"/>
    </source>
</evidence>
<dbReference type="PROSITE" id="PS50039">
    <property type="entry name" value="FORK_HEAD_3"/>
    <property type="match status" value="1"/>
</dbReference>
<dbReference type="PROSITE" id="PS00657">
    <property type="entry name" value="FORK_HEAD_1"/>
    <property type="match status" value="1"/>
</dbReference>
<keyword evidence="6" id="KW-1185">Reference proteome</keyword>
<feature type="DNA-binding region" description="Fork-head" evidence="2">
    <location>
        <begin position="240"/>
        <end position="351"/>
    </location>
</feature>
<comment type="caution">
    <text evidence="5">The sequence shown here is derived from an EMBL/GenBank/DDBJ whole genome shotgun (WGS) entry which is preliminary data.</text>
</comment>
<feature type="compositionally biased region" description="Pro residues" evidence="3">
    <location>
        <begin position="104"/>
        <end position="123"/>
    </location>
</feature>
<dbReference type="CDD" id="cd00059">
    <property type="entry name" value="FH_FOX"/>
    <property type="match status" value="1"/>
</dbReference>
<keyword evidence="1 2" id="KW-0238">DNA-binding</keyword>
<feature type="region of interest" description="Disordered" evidence="3">
    <location>
        <begin position="76"/>
        <end position="243"/>
    </location>
</feature>
<dbReference type="InterPro" id="IPR001766">
    <property type="entry name" value="Fork_head_dom"/>
</dbReference>
<dbReference type="GO" id="GO:0000978">
    <property type="term" value="F:RNA polymerase II cis-regulatory region sequence-specific DNA binding"/>
    <property type="evidence" value="ECO:0007669"/>
    <property type="project" value="TreeGrafter"/>
</dbReference>
<dbReference type="FunFam" id="1.10.10.10:FF:000135">
    <property type="entry name" value="forkhead box protein G1"/>
    <property type="match status" value="1"/>
</dbReference>
<dbReference type="GO" id="GO:0000981">
    <property type="term" value="F:DNA-binding transcription factor activity, RNA polymerase II-specific"/>
    <property type="evidence" value="ECO:0007669"/>
    <property type="project" value="TreeGrafter"/>
</dbReference>
<dbReference type="OMA" id="WIMERYP"/>
<feature type="compositionally biased region" description="Low complexity" evidence="3">
    <location>
        <begin position="124"/>
        <end position="159"/>
    </location>
</feature>
<dbReference type="OrthoDB" id="5954824at2759"/>
<dbReference type="EMBL" id="JEMT01014735">
    <property type="protein sequence ID" value="EXX73344.1"/>
    <property type="molecule type" value="Genomic_DNA"/>
</dbReference>
<evidence type="ECO:0000256" key="2">
    <source>
        <dbReference type="PROSITE-ProRule" id="PRU00089"/>
    </source>
</evidence>
<feature type="compositionally biased region" description="Low complexity" evidence="3">
    <location>
        <begin position="170"/>
        <end position="205"/>
    </location>
</feature>
<feature type="domain" description="Fork-head" evidence="4">
    <location>
        <begin position="240"/>
        <end position="351"/>
    </location>
</feature>
<feature type="compositionally biased region" description="Low complexity" evidence="3">
    <location>
        <begin position="11"/>
        <end position="21"/>
    </location>
</feature>
<reference evidence="5 6" key="1">
    <citation type="submission" date="2014-02" db="EMBL/GenBank/DDBJ databases">
        <title>Single nucleus genome sequencing reveals high similarity among nuclei of an endomycorrhizal fungus.</title>
        <authorList>
            <person name="Lin K."/>
            <person name="Geurts R."/>
            <person name="Zhang Z."/>
            <person name="Limpens E."/>
            <person name="Saunders D.G."/>
            <person name="Mu D."/>
            <person name="Pang E."/>
            <person name="Cao H."/>
            <person name="Cha H."/>
            <person name="Lin T."/>
            <person name="Zhou Q."/>
            <person name="Shang Y."/>
            <person name="Li Y."/>
            <person name="Ivanov S."/>
            <person name="Sharma T."/>
            <person name="Velzen R.V."/>
            <person name="Ruijter N.D."/>
            <person name="Aanen D.K."/>
            <person name="Win J."/>
            <person name="Kamoun S."/>
            <person name="Bisseling T."/>
            <person name="Huang S."/>
        </authorList>
    </citation>
    <scope>NUCLEOTIDE SEQUENCE [LARGE SCALE GENOMIC DNA]</scope>
    <source>
        <strain evidence="6">DAOM197198w</strain>
    </source>
</reference>
<dbReference type="PANTHER" id="PTHR11829:SF343">
    <property type="entry name" value="FORK-HEAD DOMAIN-CONTAINING PROTEIN"/>
    <property type="match status" value="1"/>
</dbReference>
<evidence type="ECO:0000256" key="3">
    <source>
        <dbReference type="SAM" id="MobiDB-lite"/>
    </source>
</evidence>
<name>A0A015L0H9_RHIIW</name>
<accession>A0A015L0H9</accession>
<dbReference type="InterPro" id="IPR018122">
    <property type="entry name" value="TF_fork_head_CS_1"/>
</dbReference>
<dbReference type="PRINTS" id="PR00053">
    <property type="entry name" value="FORKHEAD"/>
</dbReference>
<dbReference type="HOGENOM" id="CLU_467794_0_0_1"/>
<dbReference type="SMART" id="SM00339">
    <property type="entry name" value="FH"/>
    <property type="match status" value="1"/>
</dbReference>
<dbReference type="InterPro" id="IPR036390">
    <property type="entry name" value="WH_DNA-bd_sf"/>
</dbReference>
<proteinExistence type="predicted"/>
<evidence type="ECO:0000313" key="6">
    <source>
        <dbReference type="Proteomes" id="UP000022910"/>
    </source>
</evidence>
<protein>
    <submittedName>
        <fullName evidence="5">Fkh2p</fullName>
    </submittedName>
</protein>
<dbReference type="PANTHER" id="PTHR11829">
    <property type="entry name" value="FORKHEAD BOX PROTEIN"/>
    <property type="match status" value="1"/>
</dbReference>
<dbReference type="InterPro" id="IPR050211">
    <property type="entry name" value="FOX_domain-containing"/>
</dbReference>
<dbReference type="STRING" id="1432141.A0A015L0H9"/>
<feature type="compositionally biased region" description="Low complexity" evidence="3">
    <location>
        <begin position="85"/>
        <end position="103"/>
    </location>
</feature>
<evidence type="ECO:0000256" key="1">
    <source>
        <dbReference type="ARBA" id="ARBA00023125"/>
    </source>
</evidence>
<dbReference type="Proteomes" id="UP000022910">
    <property type="component" value="Unassembled WGS sequence"/>
</dbReference>
<evidence type="ECO:0000313" key="5">
    <source>
        <dbReference type="EMBL" id="EXX73344.1"/>
    </source>
</evidence>
<dbReference type="InterPro" id="IPR036388">
    <property type="entry name" value="WH-like_DNA-bd_sf"/>
</dbReference>
<dbReference type="Pfam" id="PF00250">
    <property type="entry name" value="Forkhead"/>
    <property type="match status" value="1"/>
</dbReference>
<gene>
    <name evidence="5" type="ORF">RirG_061190</name>
</gene>
<dbReference type="SUPFAM" id="SSF46785">
    <property type="entry name" value="Winged helix' DNA-binding domain"/>
    <property type="match status" value="1"/>
</dbReference>